<dbReference type="PANTHER" id="PTHR24241:SF59">
    <property type="entry name" value="ADIPOKINETIC HORMONE RECEPTOR, ISOFORM C"/>
    <property type="match status" value="1"/>
</dbReference>
<dbReference type="InterPro" id="IPR017452">
    <property type="entry name" value="GPCR_Rhodpsn_7TM"/>
</dbReference>
<reference evidence="10" key="1">
    <citation type="submission" date="2017-01" db="EMBL/GenBank/DDBJ databases">
        <title>Comparative genomics of anhydrobiosis in the tardigrade Hypsibius dujardini.</title>
        <authorList>
            <person name="Yoshida Y."/>
            <person name="Koutsovoulos G."/>
            <person name="Laetsch D."/>
            <person name="Stevens L."/>
            <person name="Kumar S."/>
            <person name="Horikawa D."/>
            <person name="Ishino K."/>
            <person name="Komine S."/>
            <person name="Tomita M."/>
            <person name="Blaxter M."/>
            <person name="Arakawa K."/>
        </authorList>
    </citation>
    <scope>NUCLEOTIDE SEQUENCE [LARGE SCALE GENOMIC DNA]</scope>
    <source>
        <strain evidence="10">Z151</strain>
    </source>
</reference>
<name>A0A9X6RLR4_HYPEX</name>
<proteinExistence type="predicted"/>
<dbReference type="PRINTS" id="PR00237">
    <property type="entry name" value="GPCRRHODOPSN"/>
</dbReference>
<feature type="transmembrane region" description="Helical" evidence="7">
    <location>
        <begin position="357"/>
        <end position="382"/>
    </location>
</feature>
<evidence type="ECO:0000256" key="7">
    <source>
        <dbReference type="SAM" id="Phobius"/>
    </source>
</evidence>
<protein>
    <recommendedName>
        <fullName evidence="8">G-protein coupled receptors family 1 profile domain-containing protein</fullName>
    </recommendedName>
</protein>
<organism evidence="9 10">
    <name type="scientific">Hypsibius exemplaris</name>
    <name type="common">Freshwater tardigrade</name>
    <dbReference type="NCBI Taxonomy" id="2072580"/>
    <lineage>
        <taxon>Eukaryota</taxon>
        <taxon>Metazoa</taxon>
        <taxon>Ecdysozoa</taxon>
        <taxon>Tardigrada</taxon>
        <taxon>Eutardigrada</taxon>
        <taxon>Parachela</taxon>
        <taxon>Hypsibioidea</taxon>
        <taxon>Hypsibiidae</taxon>
        <taxon>Hypsibius</taxon>
    </lineage>
</organism>
<dbReference type="PROSITE" id="PS50262">
    <property type="entry name" value="G_PROTEIN_RECEP_F1_2"/>
    <property type="match status" value="1"/>
</dbReference>
<evidence type="ECO:0000256" key="4">
    <source>
        <dbReference type="ARBA" id="ARBA00022989"/>
    </source>
</evidence>
<keyword evidence="3 7" id="KW-0812">Transmembrane</keyword>
<dbReference type="GO" id="GO:0004930">
    <property type="term" value="F:G protein-coupled receptor activity"/>
    <property type="evidence" value="ECO:0007669"/>
    <property type="project" value="InterPro"/>
</dbReference>
<keyword evidence="6" id="KW-0675">Receptor</keyword>
<dbReference type="SUPFAM" id="SSF81321">
    <property type="entry name" value="Family A G protein-coupled receptor-like"/>
    <property type="match status" value="1"/>
</dbReference>
<keyword evidence="2" id="KW-1003">Cell membrane</keyword>
<dbReference type="PANTHER" id="PTHR24241">
    <property type="entry name" value="NEUROPEPTIDE RECEPTOR-RELATED G-PROTEIN COUPLED RECEPTOR"/>
    <property type="match status" value="1"/>
</dbReference>
<gene>
    <name evidence="9" type="ORF">BV898_17144</name>
</gene>
<evidence type="ECO:0000256" key="5">
    <source>
        <dbReference type="ARBA" id="ARBA00023136"/>
    </source>
</evidence>
<keyword evidence="10" id="KW-1185">Reference proteome</keyword>
<evidence type="ECO:0000256" key="6">
    <source>
        <dbReference type="ARBA" id="ARBA00023170"/>
    </source>
</evidence>
<evidence type="ECO:0000256" key="1">
    <source>
        <dbReference type="ARBA" id="ARBA00004651"/>
    </source>
</evidence>
<comment type="caution">
    <text evidence="9">The sequence shown here is derived from an EMBL/GenBank/DDBJ whole genome shotgun (WGS) entry which is preliminary data.</text>
</comment>
<feature type="transmembrane region" description="Helical" evidence="7">
    <location>
        <begin position="319"/>
        <end position="337"/>
    </location>
</feature>
<dbReference type="GO" id="GO:0032870">
    <property type="term" value="P:cellular response to hormone stimulus"/>
    <property type="evidence" value="ECO:0007669"/>
    <property type="project" value="TreeGrafter"/>
</dbReference>
<accession>A0A9X6RLR4</accession>
<comment type="subcellular location">
    <subcellularLocation>
        <location evidence="1">Cell membrane</location>
        <topology evidence="1">Multi-pass membrane protein</topology>
    </subcellularLocation>
</comment>
<evidence type="ECO:0000313" key="9">
    <source>
        <dbReference type="EMBL" id="OWA52698.1"/>
    </source>
</evidence>
<dbReference type="Pfam" id="PF00001">
    <property type="entry name" value="7tm_1"/>
    <property type="match status" value="2"/>
</dbReference>
<dbReference type="Gene3D" id="1.20.1070.10">
    <property type="entry name" value="Rhodopsin 7-helix transmembrane proteins"/>
    <property type="match status" value="1"/>
</dbReference>
<dbReference type="InterPro" id="IPR000276">
    <property type="entry name" value="GPCR_Rhodpsn"/>
</dbReference>
<feature type="transmembrane region" description="Helical" evidence="7">
    <location>
        <begin position="113"/>
        <end position="133"/>
    </location>
</feature>
<evidence type="ECO:0000256" key="2">
    <source>
        <dbReference type="ARBA" id="ARBA00022475"/>
    </source>
</evidence>
<feature type="domain" description="G-protein coupled receptors family 1 profile" evidence="8">
    <location>
        <begin position="55"/>
        <end position="377"/>
    </location>
</feature>
<feature type="transmembrane region" description="Helical" evidence="7">
    <location>
        <begin position="220"/>
        <end position="249"/>
    </location>
</feature>
<feature type="transmembrane region" description="Helical" evidence="7">
    <location>
        <begin position="173"/>
        <end position="195"/>
    </location>
</feature>
<keyword evidence="5 7" id="KW-0472">Membrane</keyword>
<evidence type="ECO:0000313" key="10">
    <source>
        <dbReference type="Proteomes" id="UP000192578"/>
    </source>
</evidence>
<feature type="transmembrane region" description="Helical" evidence="7">
    <location>
        <begin position="42"/>
        <end position="63"/>
    </location>
</feature>
<keyword evidence="4 7" id="KW-1133">Transmembrane helix</keyword>
<feature type="transmembrane region" description="Helical" evidence="7">
    <location>
        <begin position="75"/>
        <end position="93"/>
    </location>
</feature>
<dbReference type="Proteomes" id="UP000192578">
    <property type="component" value="Unassembled WGS sequence"/>
</dbReference>
<dbReference type="EMBL" id="MTYJ01000281">
    <property type="protein sequence ID" value="OWA52698.1"/>
    <property type="molecule type" value="Genomic_DNA"/>
</dbReference>
<dbReference type="GO" id="GO:0042277">
    <property type="term" value="F:peptide binding"/>
    <property type="evidence" value="ECO:0007669"/>
    <property type="project" value="TreeGrafter"/>
</dbReference>
<dbReference type="AlphaFoldDB" id="A0A9X6RLR4"/>
<dbReference type="GO" id="GO:0005886">
    <property type="term" value="C:plasma membrane"/>
    <property type="evidence" value="ECO:0007669"/>
    <property type="project" value="UniProtKB-SubCell"/>
</dbReference>
<dbReference type="OrthoDB" id="6022667at2759"/>
<sequence>MFSHDSNNNSNSNNLIPPNYFSVPEADLPDDIKYGLTNTVVIVMYSFLLLASLLVNTLFLGILIRRRHRTRTHYLMINLCLSNLYLVLLEMPLQIGWNATVYWAGTDGLCRALSYFSIIGLYGNAFFTVAIAVDRWQSISRAVGKTTAGGGGGGGGGGAATFAQKIGKQRTSLTIVSAWTAAHVCSIPQAIIYHVEEHPGFRSFYQCVTFHYWRSQVEEIAYNICVSMLIYVVPLLALTGCSMAIWLYIRDHAYPYVKQASGVNDEKKHNRGPQQHAKVNENAHRPSSVSLSCASRLQDRSMRFRCSTKRLLCRAERQAFRLTVVFLTIFIACHTPYQIISIWRVVNPALGDMLNPIVHRLLFACGVLPTIVDPIAYAKFLIPITNELKVIMSRRRRSSVSRKVRNAMAANGGEAYSTESPVVDVELTRIIVSVVEEQKERNKRNQRPPDIPFNYSPPGVHFSVSSSRSLLNVRRSLSPER</sequence>
<evidence type="ECO:0000259" key="8">
    <source>
        <dbReference type="PROSITE" id="PS50262"/>
    </source>
</evidence>
<evidence type="ECO:0000256" key="3">
    <source>
        <dbReference type="ARBA" id="ARBA00022692"/>
    </source>
</evidence>